<proteinExistence type="predicted"/>
<reference evidence="2 3" key="1">
    <citation type="submission" date="2019-08" db="EMBL/GenBank/DDBJ databases">
        <title>Genome sequencing of Paenibacillus faecis DSM 23593(T).</title>
        <authorList>
            <person name="Kook J.-K."/>
            <person name="Park S.-N."/>
            <person name="Lim Y.K."/>
        </authorList>
    </citation>
    <scope>NUCLEOTIDE SEQUENCE [LARGE SCALE GENOMIC DNA]</scope>
    <source>
        <strain evidence="2 3">DSM 23593</strain>
    </source>
</reference>
<organism evidence="2 3">
    <name type="scientific">Paenibacillus faecis</name>
    <dbReference type="NCBI Taxonomy" id="862114"/>
    <lineage>
        <taxon>Bacteria</taxon>
        <taxon>Bacillati</taxon>
        <taxon>Bacillota</taxon>
        <taxon>Bacilli</taxon>
        <taxon>Bacillales</taxon>
        <taxon>Paenibacillaceae</taxon>
        <taxon>Paenibacillus</taxon>
    </lineage>
</organism>
<dbReference type="OrthoDB" id="2513075at2"/>
<keyword evidence="2" id="KW-0378">Hydrolase</keyword>
<dbReference type="EMBL" id="VSDO01000001">
    <property type="protein sequence ID" value="TYA15325.1"/>
    <property type="molecule type" value="Genomic_DNA"/>
</dbReference>
<evidence type="ECO:0000259" key="1">
    <source>
        <dbReference type="Pfam" id="PF13472"/>
    </source>
</evidence>
<name>A0A5D0D416_9BACL</name>
<dbReference type="GO" id="GO:0004622">
    <property type="term" value="F:phosphatidylcholine lysophospholipase activity"/>
    <property type="evidence" value="ECO:0007669"/>
    <property type="project" value="TreeGrafter"/>
</dbReference>
<dbReference type="PANTHER" id="PTHR30383">
    <property type="entry name" value="THIOESTERASE 1/PROTEASE 1/LYSOPHOSPHOLIPASE L1"/>
    <property type="match status" value="1"/>
</dbReference>
<keyword evidence="3" id="KW-1185">Reference proteome</keyword>
<dbReference type="Pfam" id="PF13472">
    <property type="entry name" value="Lipase_GDSL_2"/>
    <property type="match status" value="1"/>
</dbReference>
<dbReference type="Proteomes" id="UP000325218">
    <property type="component" value="Unassembled WGS sequence"/>
</dbReference>
<dbReference type="RefSeq" id="WP_148450915.1">
    <property type="nucleotide sequence ID" value="NZ_VSDO01000001.1"/>
</dbReference>
<accession>A0A5D0D416</accession>
<dbReference type="SUPFAM" id="SSF52266">
    <property type="entry name" value="SGNH hydrolase"/>
    <property type="match status" value="1"/>
</dbReference>
<evidence type="ECO:0000313" key="2">
    <source>
        <dbReference type="EMBL" id="TYA15325.1"/>
    </source>
</evidence>
<evidence type="ECO:0000313" key="3">
    <source>
        <dbReference type="Proteomes" id="UP000325218"/>
    </source>
</evidence>
<sequence length="308" mass="35619">MNFRFEGTEDPIRIPDRKRIVFLGDSITENGAYIRYLDAFFLKHFPNHRLDFINLGVGSETAAGTHESSHPFPRPCVHERLERALAESRPDWVFFCYGMNDGIYHPFSEERFRLYREGMLRAVEQAERAGARVILMTPPPFDVLSVNGEPLPEGMPDYAFETPYEGYNDEVLGKYADWLERIGAERGCTVVDLREPLLSYIRQRREADPAYKYGDAVHPEEDGHWVMARAILKDAFHIVLERTPAWVEHLDGNFISLVRRRRDVLNAAWREHVGHSNPFKFDALPLEEAERVAEAMLEEIRAAAEQEE</sequence>
<dbReference type="PANTHER" id="PTHR30383:SF5">
    <property type="entry name" value="SGNH HYDROLASE-TYPE ESTERASE DOMAIN-CONTAINING PROTEIN"/>
    <property type="match status" value="1"/>
</dbReference>
<dbReference type="InterPro" id="IPR013830">
    <property type="entry name" value="SGNH_hydro"/>
</dbReference>
<dbReference type="InterPro" id="IPR051532">
    <property type="entry name" value="Ester_Hydrolysis_Enzymes"/>
</dbReference>
<feature type="domain" description="SGNH hydrolase-type esterase" evidence="1">
    <location>
        <begin position="22"/>
        <end position="225"/>
    </location>
</feature>
<comment type="caution">
    <text evidence="2">The sequence shown here is derived from an EMBL/GenBank/DDBJ whole genome shotgun (WGS) entry which is preliminary data.</text>
</comment>
<dbReference type="InterPro" id="IPR036514">
    <property type="entry name" value="SGNH_hydro_sf"/>
</dbReference>
<dbReference type="AlphaFoldDB" id="A0A5D0D416"/>
<dbReference type="CDD" id="cd01834">
    <property type="entry name" value="SGNH_hydrolase_like_2"/>
    <property type="match status" value="1"/>
</dbReference>
<gene>
    <name evidence="2" type="ORF">FRY98_06775</name>
</gene>
<dbReference type="Gene3D" id="3.40.50.1110">
    <property type="entry name" value="SGNH hydrolase"/>
    <property type="match status" value="1"/>
</dbReference>
<protein>
    <submittedName>
        <fullName evidence="2">SGNH/GDSL hydrolase family protein</fullName>
    </submittedName>
</protein>